<name>A0ACC0WDJ0_9STRA</name>
<organism evidence="1 2">
    <name type="scientific">Peronosclerospora sorghi</name>
    <dbReference type="NCBI Taxonomy" id="230839"/>
    <lineage>
        <taxon>Eukaryota</taxon>
        <taxon>Sar</taxon>
        <taxon>Stramenopiles</taxon>
        <taxon>Oomycota</taxon>
        <taxon>Peronosporomycetes</taxon>
        <taxon>Peronosporales</taxon>
        <taxon>Peronosporaceae</taxon>
        <taxon>Peronosclerospora</taxon>
    </lineage>
</organism>
<evidence type="ECO:0000313" key="1">
    <source>
        <dbReference type="EMBL" id="KAI9916111.1"/>
    </source>
</evidence>
<reference evidence="1 2" key="1">
    <citation type="journal article" date="2022" name="bioRxiv">
        <title>The genome of the oomycete Peronosclerospora sorghi, a cosmopolitan pathogen of maize and sorghum, is inflated with dispersed pseudogenes.</title>
        <authorList>
            <person name="Fletcher K."/>
            <person name="Martin F."/>
            <person name="Isakeit T."/>
            <person name="Cavanaugh K."/>
            <person name="Magill C."/>
            <person name="Michelmore R."/>
        </authorList>
    </citation>
    <scope>NUCLEOTIDE SEQUENCE [LARGE SCALE GENOMIC DNA]</scope>
    <source>
        <strain evidence="1">P6</strain>
    </source>
</reference>
<accession>A0ACC0WDJ0</accession>
<comment type="caution">
    <text evidence="1">The sequence shown here is derived from an EMBL/GenBank/DDBJ whole genome shotgun (WGS) entry which is preliminary data.</text>
</comment>
<sequence>MTIPDWSENYAMISGFGFQGRCLTLVIALLLFFVVLAFIILSCLRVDNIISSSWALVFIPVWVLDTIYYGIALFSLIFRSRKLYTMCKELLLLVVQLVAVMRLDGVFTSSLTLLLSPYVAYECLNLLETMAGGILGYRMLVYDSIGAGTFQADGIEAERQLLVKAVVRKICWILLRGAQALLIGLKIDGKLEETTWWWVLVPVWVLVAYLVCYPIKKYTRSTSTNRLMDAILTASVIFMLVSPLFLLTERLNGKMLSSFEIVMPWTLLMSISFMFVFCTISWASSERLIPSGVQPTRRHARTASYRDDYVAIARG</sequence>
<gene>
    <name evidence="1" type="ORF">PsorP6_018218</name>
</gene>
<dbReference type="Proteomes" id="UP001163321">
    <property type="component" value="Chromosome 2"/>
</dbReference>
<evidence type="ECO:0000313" key="2">
    <source>
        <dbReference type="Proteomes" id="UP001163321"/>
    </source>
</evidence>
<proteinExistence type="predicted"/>
<dbReference type="EMBL" id="CM047581">
    <property type="protein sequence ID" value="KAI9916111.1"/>
    <property type="molecule type" value="Genomic_DNA"/>
</dbReference>
<protein>
    <submittedName>
        <fullName evidence="1">Uncharacterized protein</fullName>
    </submittedName>
</protein>
<keyword evidence="2" id="KW-1185">Reference proteome</keyword>